<evidence type="ECO:0000313" key="1">
    <source>
        <dbReference type="EMBL" id="TYL50426.1"/>
    </source>
</evidence>
<reference evidence="1 2" key="1">
    <citation type="submission" date="2019-08" db="EMBL/GenBank/DDBJ databases">
        <authorList>
            <person name="Hu J."/>
        </authorList>
    </citation>
    <scope>NUCLEOTIDE SEQUENCE [LARGE SCALE GENOMIC DNA]</scope>
    <source>
        <strain evidence="1 2">NEAU-184</strain>
    </source>
</reference>
<evidence type="ECO:0008006" key="3">
    <source>
        <dbReference type="Google" id="ProtNLM"/>
    </source>
</evidence>
<proteinExistence type="predicted"/>
<organism evidence="1 2">
    <name type="scientific">Agromyces mariniharenae</name>
    <dbReference type="NCBI Taxonomy" id="2604423"/>
    <lineage>
        <taxon>Bacteria</taxon>
        <taxon>Bacillati</taxon>
        <taxon>Actinomycetota</taxon>
        <taxon>Actinomycetes</taxon>
        <taxon>Micrococcales</taxon>
        <taxon>Microbacteriaceae</taxon>
        <taxon>Agromyces</taxon>
    </lineage>
</organism>
<sequence length="496" mass="54329">MADLASIALRASPDGSTAGFTVLSDGSETGAVAVVVLPKPWSSAPGRARSVAHQPGTTTHVVLYELDVAEIATERSAAQAIALSVTSLPAELGDDDDGRGRRLLEAVAPSGAAIPEATPDDLYEALLRLLLIIERSRVLRGHRSMRGRYSRSLLRLMEQLRMVGELERVIYLARPRYEERHEELTIPRGRLVEGALLRSEWSGVPRVESVFDELTTNTPVLQIAAAALRVTVADQHDLRLRAVATGLRDRAARLLQLLSGVTVLDPPSAMLLAERSYFGRLDEQWKPAIAAAMPVLRGHGVAPTEGRDEAQRAPVLSLPMEQAWEEWLERGLRILWTDVRPQATTRGPWALDPARPPQTGRIDFLVRLPDGRVAAVDAKYKIDLGYIRSGDGYQLFAYSHLAQMDDDSPSLAVLLYPEAASTGQDISRRYSRVPGESFPLWTAELPFPSASELREREAFADYLMRLVGALSVISAEWATEPARSENLPAEAHSAPA</sequence>
<dbReference type="Proteomes" id="UP000325243">
    <property type="component" value="Unassembled WGS sequence"/>
</dbReference>
<evidence type="ECO:0000313" key="2">
    <source>
        <dbReference type="Proteomes" id="UP000325243"/>
    </source>
</evidence>
<gene>
    <name evidence="1" type="ORF">FYC51_14560</name>
</gene>
<name>A0A5S4UV43_9MICO</name>
<dbReference type="EMBL" id="VSSB01000002">
    <property type="protein sequence ID" value="TYL50426.1"/>
    <property type="molecule type" value="Genomic_DNA"/>
</dbReference>
<comment type="caution">
    <text evidence="1">The sequence shown here is derived from an EMBL/GenBank/DDBJ whole genome shotgun (WGS) entry which is preliminary data.</text>
</comment>
<dbReference type="PANTHER" id="PTHR38733:SF1">
    <property type="entry name" value="TYPE IV METHYL-DIRECTED RESTRICTION ENZYME ECOKMCRBC"/>
    <property type="match status" value="1"/>
</dbReference>
<dbReference type="InterPro" id="IPR019292">
    <property type="entry name" value="McrC"/>
</dbReference>
<dbReference type="RefSeq" id="WP_148734527.1">
    <property type="nucleotide sequence ID" value="NZ_VSSB01000002.1"/>
</dbReference>
<dbReference type="PANTHER" id="PTHR38733">
    <property type="entry name" value="PROTEIN MCRC"/>
    <property type="match status" value="1"/>
</dbReference>
<dbReference type="AlphaFoldDB" id="A0A5S4UV43"/>
<dbReference type="Pfam" id="PF10117">
    <property type="entry name" value="McrBC"/>
    <property type="match status" value="1"/>
</dbReference>
<accession>A0A5S4UV43</accession>
<keyword evidence="2" id="KW-1185">Reference proteome</keyword>
<protein>
    <recommendedName>
        <fullName evidence="3">Restriction endonuclease</fullName>
    </recommendedName>
</protein>